<dbReference type="EMBL" id="MU006224">
    <property type="protein sequence ID" value="KAF2827591.1"/>
    <property type="molecule type" value="Genomic_DNA"/>
</dbReference>
<dbReference type="AlphaFoldDB" id="A0A6A7A2S7"/>
<evidence type="ECO:0008006" key="3">
    <source>
        <dbReference type="Google" id="ProtNLM"/>
    </source>
</evidence>
<proteinExistence type="predicted"/>
<gene>
    <name evidence="1" type="ORF">CC86DRAFT_213586</name>
</gene>
<organism evidence="1 2">
    <name type="scientific">Ophiobolus disseminans</name>
    <dbReference type="NCBI Taxonomy" id="1469910"/>
    <lineage>
        <taxon>Eukaryota</taxon>
        <taxon>Fungi</taxon>
        <taxon>Dikarya</taxon>
        <taxon>Ascomycota</taxon>
        <taxon>Pezizomycotina</taxon>
        <taxon>Dothideomycetes</taxon>
        <taxon>Pleosporomycetidae</taxon>
        <taxon>Pleosporales</taxon>
        <taxon>Pleosporineae</taxon>
        <taxon>Phaeosphaeriaceae</taxon>
        <taxon>Ophiobolus</taxon>
    </lineage>
</organism>
<evidence type="ECO:0000313" key="2">
    <source>
        <dbReference type="Proteomes" id="UP000799424"/>
    </source>
</evidence>
<evidence type="ECO:0000313" key="1">
    <source>
        <dbReference type="EMBL" id="KAF2827591.1"/>
    </source>
</evidence>
<keyword evidence="2" id="KW-1185">Reference proteome</keyword>
<accession>A0A6A7A2S7</accession>
<name>A0A6A7A2S7_9PLEO</name>
<dbReference type="Proteomes" id="UP000799424">
    <property type="component" value="Unassembled WGS sequence"/>
</dbReference>
<reference evidence="1" key="1">
    <citation type="journal article" date="2020" name="Stud. Mycol.">
        <title>101 Dothideomycetes genomes: a test case for predicting lifestyles and emergence of pathogens.</title>
        <authorList>
            <person name="Haridas S."/>
            <person name="Albert R."/>
            <person name="Binder M."/>
            <person name="Bloem J."/>
            <person name="Labutti K."/>
            <person name="Salamov A."/>
            <person name="Andreopoulos B."/>
            <person name="Baker S."/>
            <person name="Barry K."/>
            <person name="Bills G."/>
            <person name="Bluhm B."/>
            <person name="Cannon C."/>
            <person name="Castanera R."/>
            <person name="Culley D."/>
            <person name="Daum C."/>
            <person name="Ezra D."/>
            <person name="Gonzalez J."/>
            <person name="Henrissat B."/>
            <person name="Kuo A."/>
            <person name="Liang C."/>
            <person name="Lipzen A."/>
            <person name="Lutzoni F."/>
            <person name="Magnuson J."/>
            <person name="Mondo S."/>
            <person name="Nolan M."/>
            <person name="Ohm R."/>
            <person name="Pangilinan J."/>
            <person name="Park H.-J."/>
            <person name="Ramirez L."/>
            <person name="Alfaro M."/>
            <person name="Sun H."/>
            <person name="Tritt A."/>
            <person name="Yoshinaga Y."/>
            <person name="Zwiers L.-H."/>
            <person name="Turgeon B."/>
            <person name="Goodwin S."/>
            <person name="Spatafora J."/>
            <person name="Crous P."/>
            <person name="Grigoriev I."/>
        </authorList>
    </citation>
    <scope>NUCLEOTIDE SEQUENCE</scope>
    <source>
        <strain evidence="1">CBS 113818</strain>
    </source>
</reference>
<protein>
    <recommendedName>
        <fullName evidence="3">BTB domain-containing protein</fullName>
    </recommendedName>
</protein>
<sequence>MDMCGKDNHKSFPLNNTDPQVFALYIQSLYTSRIPSIPTTTPSATEHTLLCKLYVLTYILQDTVAQDAACDAILAKASELGDDSLPSREHIKIIYNSTPSSCAVRRLLVDLYIAHAKPATLREMYP</sequence>
<dbReference type="OrthoDB" id="3786410at2759"/>